<protein>
    <submittedName>
        <fullName evidence="1">Uncharacterized protein</fullName>
    </submittedName>
</protein>
<sequence>MFGGGRRPRRLLEGGKKLMNVESPFHRSLLKFGKSGFPIGEGRFRAASALHCRCLDSGRTSALFRCRRQKRRT</sequence>
<organism evidence="1 2">
    <name type="scientific">Geobacillus subterraneus</name>
    <dbReference type="NCBI Taxonomy" id="129338"/>
    <lineage>
        <taxon>Bacteria</taxon>
        <taxon>Bacillati</taxon>
        <taxon>Bacillota</taxon>
        <taxon>Bacilli</taxon>
        <taxon>Bacillales</taxon>
        <taxon>Anoxybacillaceae</taxon>
        <taxon>Geobacillus</taxon>
    </lineage>
</organism>
<proteinExistence type="predicted"/>
<reference evidence="1 2" key="1">
    <citation type="submission" date="2016-02" db="EMBL/GenBank/DDBJ databases">
        <title>Complete genome sequence of Geobacillus subterraneus KCTC 3922T.</title>
        <authorList>
            <person name="Lee D.-W."/>
            <person name="Lee Y.-J."/>
            <person name="Lee S.-J."/>
            <person name="Park G.-S."/>
            <person name="Lee S.-J."/>
            <person name="Shin J.-H."/>
        </authorList>
    </citation>
    <scope>NUCLEOTIDE SEQUENCE [LARGE SCALE GENOMIC DNA]</scope>
    <source>
        <strain evidence="1 2">KCTC 3922</strain>
    </source>
</reference>
<dbReference type="GeneID" id="32409878"/>
<name>A0ABN4NG25_9BACL</name>
<gene>
    <name evidence="1" type="ORF">GS3922_07600</name>
</gene>
<dbReference type="EMBL" id="CP014342">
    <property type="protein sequence ID" value="AMX83549.1"/>
    <property type="molecule type" value="Genomic_DNA"/>
</dbReference>
<evidence type="ECO:0000313" key="2">
    <source>
        <dbReference type="Proteomes" id="UP000076226"/>
    </source>
</evidence>
<evidence type="ECO:0000313" key="1">
    <source>
        <dbReference type="EMBL" id="AMX83549.1"/>
    </source>
</evidence>
<accession>A0ABN4NG25</accession>
<dbReference type="Proteomes" id="UP000076226">
    <property type="component" value="Chromosome"/>
</dbReference>
<keyword evidence="2" id="KW-1185">Reference proteome</keyword>